<dbReference type="EMBL" id="JAEPRB010000004">
    <property type="protein sequence ID" value="KAG2227916.1"/>
    <property type="molecule type" value="Genomic_DNA"/>
</dbReference>
<accession>A0A8H7VMA4</accession>
<proteinExistence type="predicted"/>
<dbReference type="Proteomes" id="UP000646827">
    <property type="component" value="Unassembled WGS sequence"/>
</dbReference>
<gene>
    <name evidence="1" type="ORF">INT45_002154</name>
</gene>
<protein>
    <submittedName>
        <fullName evidence="1">Uncharacterized protein</fullName>
    </submittedName>
</protein>
<keyword evidence="2" id="KW-1185">Reference proteome</keyword>
<sequence>MYIHTDGVDIVNEELTRAVKIYQVVNGDPDSRPLYLRRPANQNQHIDAQMQEELVREEIASEEEEILEGLHEGQGAQGGE</sequence>
<dbReference type="OrthoDB" id="10548523at2759"/>
<dbReference type="AlphaFoldDB" id="A0A8H7VMA4"/>
<comment type="caution">
    <text evidence="1">The sequence shown here is derived from an EMBL/GenBank/DDBJ whole genome shotgun (WGS) entry which is preliminary data.</text>
</comment>
<organism evidence="1 2">
    <name type="scientific">Circinella minor</name>
    <dbReference type="NCBI Taxonomy" id="1195481"/>
    <lineage>
        <taxon>Eukaryota</taxon>
        <taxon>Fungi</taxon>
        <taxon>Fungi incertae sedis</taxon>
        <taxon>Mucoromycota</taxon>
        <taxon>Mucoromycotina</taxon>
        <taxon>Mucoromycetes</taxon>
        <taxon>Mucorales</taxon>
        <taxon>Lichtheimiaceae</taxon>
        <taxon>Circinella</taxon>
    </lineage>
</organism>
<evidence type="ECO:0000313" key="2">
    <source>
        <dbReference type="Proteomes" id="UP000646827"/>
    </source>
</evidence>
<reference evidence="1 2" key="1">
    <citation type="submission" date="2020-12" db="EMBL/GenBank/DDBJ databases">
        <title>Metabolic potential, ecology and presence of endohyphal bacteria is reflected in genomic diversity of Mucoromycotina.</title>
        <authorList>
            <person name="Muszewska A."/>
            <person name="Okrasinska A."/>
            <person name="Steczkiewicz K."/>
            <person name="Drgas O."/>
            <person name="Orlowska M."/>
            <person name="Perlinska-Lenart U."/>
            <person name="Aleksandrzak-Piekarczyk T."/>
            <person name="Szatraj K."/>
            <person name="Zielenkiewicz U."/>
            <person name="Pilsyk S."/>
            <person name="Malc E."/>
            <person name="Mieczkowski P."/>
            <person name="Kruszewska J.S."/>
            <person name="Biernat P."/>
            <person name="Pawlowska J."/>
        </authorList>
    </citation>
    <scope>NUCLEOTIDE SEQUENCE [LARGE SCALE GENOMIC DNA]</scope>
    <source>
        <strain evidence="1 2">CBS 142.35</strain>
    </source>
</reference>
<name>A0A8H7VMA4_9FUNG</name>
<evidence type="ECO:0000313" key="1">
    <source>
        <dbReference type="EMBL" id="KAG2227916.1"/>
    </source>
</evidence>